<dbReference type="AlphaFoldDB" id="D5ABW2"/>
<evidence type="ECO:0000259" key="3">
    <source>
        <dbReference type="PROSITE" id="PS51320"/>
    </source>
</evidence>
<comment type="similarity">
    <text evidence="1">Belongs to the TIFY/JAZ family.</text>
</comment>
<dbReference type="InterPro" id="IPR010399">
    <property type="entry name" value="Tify_dom"/>
</dbReference>
<accession>D5ABW2</accession>
<feature type="region of interest" description="Disordered" evidence="2">
    <location>
        <begin position="266"/>
        <end position="287"/>
    </location>
</feature>
<dbReference type="Pfam" id="PF09425">
    <property type="entry name" value="Jas_motif"/>
    <property type="match status" value="1"/>
</dbReference>
<feature type="compositionally biased region" description="Basic and acidic residues" evidence="2">
    <location>
        <begin position="320"/>
        <end position="333"/>
    </location>
</feature>
<evidence type="ECO:0000313" key="4">
    <source>
        <dbReference type="EMBL" id="ADE77031.1"/>
    </source>
</evidence>
<feature type="region of interest" description="Disordered" evidence="2">
    <location>
        <begin position="218"/>
        <end position="239"/>
    </location>
</feature>
<dbReference type="InterPro" id="IPR040390">
    <property type="entry name" value="TIFY/JAZ"/>
</dbReference>
<proteinExistence type="evidence at transcript level"/>
<dbReference type="Pfam" id="PF06200">
    <property type="entry name" value="tify"/>
    <property type="match status" value="1"/>
</dbReference>
<dbReference type="GO" id="GO:0009611">
    <property type="term" value="P:response to wounding"/>
    <property type="evidence" value="ECO:0007669"/>
    <property type="project" value="TreeGrafter"/>
</dbReference>
<dbReference type="PROSITE" id="PS51320">
    <property type="entry name" value="TIFY"/>
    <property type="match status" value="1"/>
</dbReference>
<reference evidence="4" key="1">
    <citation type="submission" date="2010-04" db="EMBL/GenBank/DDBJ databases">
        <authorList>
            <person name="Reid K.E."/>
            <person name="Liao N."/>
            <person name="Chan S."/>
            <person name="Docking R."/>
            <person name="Taylor G."/>
            <person name="Moore R."/>
            <person name="Mayo M."/>
            <person name="Munro S."/>
            <person name="King J."/>
            <person name="Yanchuk A."/>
            <person name="Holt R."/>
            <person name="Jones S."/>
            <person name="Marra M."/>
            <person name="Ritland C.E."/>
            <person name="Ritland K."/>
            <person name="Bohlmann J."/>
        </authorList>
    </citation>
    <scope>NUCLEOTIDE SEQUENCE</scope>
    <source>
        <tissue evidence="4">Bud</tissue>
    </source>
</reference>
<dbReference type="EMBL" id="BT123730">
    <property type="protein sequence ID" value="ADE77031.1"/>
    <property type="molecule type" value="mRNA"/>
</dbReference>
<dbReference type="GO" id="GO:2000022">
    <property type="term" value="P:regulation of jasmonic acid mediated signaling pathway"/>
    <property type="evidence" value="ECO:0007669"/>
    <property type="project" value="TreeGrafter"/>
</dbReference>
<sequence>MQRVKIVERDFMGLINSEVVAEKDNEGLTKDSNTDTNLEDGSDSANKAPCQHFGVSSVAHSTGSIDGLSSSAHHIDEAGGFPSSSLSLSMSNFREHLGFNAISKGLQATSTSCVTTSMVNPSAIQKNSFFPAAAGVYPSSTATSNATAVPGKQPCTQLTMFYAGTVNVYDNVPVEKAQVLMLLAASARSKKMTNLSPRSSAMPTSIATAVHAMPITSPFSSKQPNRVFPMTSQAPLQKAQASIQPNPYSAVTLNADDSQIIQSIATSSNQQEASKSSDAGITPAPLISRAVPQARKASLARFLEKRRERIITKAPYPTKKSPDCSPQREESPSSKHIPPPLDGCLTKQNQLISKGLDEKFPIDSESMGSFLDKDQKEHSCSLKVSCKEMGECETTVEASIL</sequence>
<dbReference type="SMART" id="SM00979">
    <property type="entry name" value="TIFY"/>
    <property type="match status" value="1"/>
</dbReference>
<dbReference type="GO" id="GO:0005634">
    <property type="term" value="C:nucleus"/>
    <property type="evidence" value="ECO:0007669"/>
    <property type="project" value="TreeGrafter"/>
</dbReference>
<dbReference type="OMA" id="DKAQGLM"/>
<dbReference type="InterPro" id="IPR018467">
    <property type="entry name" value="CCT_CS"/>
</dbReference>
<evidence type="ECO:0000256" key="1">
    <source>
        <dbReference type="ARBA" id="ARBA00008614"/>
    </source>
</evidence>
<name>D5ABW2_PICSI</name>
<feature type="domain" description="Tify" evidence="3">
    <location>
        <begin position="151"/>
        <end position="186"/>
    </location>
</feature>
<dbReference type="PANTHER" id="PTHR33077">
    <property type="entry name" value="PROTEIN TIFY 4A-RELATED-RELATED"/>
    <property type="match status" value="1"/>
</dbReference>
<feature type="region of interest" description="Disordered" evidence="2">
    <location>
        <begin position="310"/>
        <end position="342"/>
    </location>
</feature>
<feature type="compositionally biased region" description="Polar residues" evidence="2">
    <location>
        <begin position="266"/>
        <end position="279"/>
    </location>
</feature>
<organism evidence="4">
    <name type="scientific">Picea sitchensis</name>
    <name type="common">Sitka spruce</name>
    <name type="synonym">Pinus sitchensis</name>
    <dbReference type="NCBI Taxonomy" id="3332"/>
    <lineage>
        <taxon>Eukaryota</taxon>
        <taxon>Viridiplantae</taxon>
        <taxon>Streptophyta</taxon>
        <taxon>Embryophyta</taxon>
        <taxon>Tracheophyta</taxon>
        <taxon>Spermatophyta</taxon>
        <taxon>Pinopsida</taxon>
        <taxon>Pinidae</taxon>
        <taxon>Conifers I</taxon>
        <taxon>Pinales</taxon>
        <taxon>Pinaceae</taxon>
        <taxon>Picea</taxon>
    </lineage>
</organism>
<dbReference type="PANTHER" id="PTHR33077:SF90">
    <property type="entry name" value="PROTEIN TIFY 7"/>
    <property type="match status" value="1"/>
</dbReference>
<protein>
    <recommendedName>
        <fullName evidence="3">Tify domain-containing protein</fullName>
    </recommendedName>
</protein>
<evidence type="ECO:0000256" key="2">
    <source>
        <dbReference type="SAM" id="MobiDB-lite"/>
    </source>
</evidence>
<dbReference type="GO" id="GO:0031347">
    <property type="term" value="P:regulation of defense response"/>
    <property type="evidence" value="ECO:0007669"/>
    <property type="project" value="TreeGrafter"/>
</dbReference>
<feature type="region of interest" description="Disordered" evidence="2">
    <location>
        <begin position="25"/>
        <end position="46"/>
    </location>
</feature>